<organism evidence="2 3">
    <name type="scientific">Adineta steineri</name>
    <dbReference type="NCBI Taxonomy" id="433720"/>
    <lineage>
        <taxon>Eukaryota</taxon>
        <taxon>Metazoa</taxon>
        <taxon>Spiralia</taxon>
        <taxon>Gnathifera</taxon>
        <taxon>Rotifera</taxon>
        <taxon>Eurotatoria</taxon>
        <taxon>Bdelloidea</taxon>
        <taxon>Adinetida</taxon>
        <taxon>Adinetidae</taxon>
        <taxon>Adineta</taxon>
    </lineage>
</organism>
<protein>
    <recommendedName>
        <fullName evidence="4">DUF4371 domain-containing protein</fullName>
    </recommendedName>
</protein>
<dbReference type="Proteomes" id="UP000663832">
    <property type="component" value="Unassembled WGS sequence"/>
</dbReference>
<reference evidence="2" key="1">
    <citation type="submission" date="2021-02" db="EMBL/GenBank/DDBJ databases">
        <authorList>
            <person name="Nowell W R."/>
        </authorList>
    </citation>
    <scope>NUCLEOTIDE SEQUENCE</scope>
</reference>
<comment type="caution">
    <text evidence="2">The sequence shown here is derived from an EMBL/GenBank/DDBJ whole genome shotgun (WGS) entry which is preliminary data.</text>
</comment>
<sequence length="67" mass="7592">MDDNFTSKSTVLHFETYNKRHLASNIATKILKCLQELGIQNKITSVTANDANNMLGAFDCLRNVDRF</sequence>
<dbReference type="EMBL" id="CAJNOI010000099">
    <property type="protein sequence ID" value="CAF1057516.1"/>
    <property type="molecule type" value="Genomic_DNA"/>
</dbReference>
<keyword evidence="3" id="KW-1185">Reference proteome</keyword>
<dbReference type="OrthoDB" id="1607513at2759"/>
<evidence type="ECO:0000313" key="2">
    <source>
        <dbReference type="EMBL" id="CAF1115765.1"/>
    </source>
</evidence>
<name>A0A814Q727_9BILA</name>
<evidence type="ECO:0008006" key="4">
    <source>
        <dbReference type="Google" id="ProtNLM"/>
    </source>
</evidence>
<gene>
    <name evidence="1" type="ORF">BJG266_LOCUS18970</name>
    <name evidence="2" type="ORF">QVE165_LOCUS21109</name>
</gene>
<dbReference type="EMBL" id="CAJNOM010000134">
    <property type="protein sequence ID" value="CAF1115765.1"/>
    <property type="molecule type" value="Genomic_DNA"/>
</dbReference>
<accession>A0A814Q727</accession>
<evidence type="ECO:0000313" key="3">
    <source>
        <dbReference type="Proteomes" id="UP000663832"/>
    </source>
</evidence>
<dbReference type="Proteomes" id="UP000663877">
    <property type="component" value="Unassembled WGS sequence"/>
</dbReference>
<evidence type="ECO:0000313" key="1">
    <source>
        <dbReference type="EMBL" id="CAF1057516.1"/>
    </source>
</evidence>
<proteinExistence type="predicted"/>
<dbReference type="AlphaFoldDB" id="A0A814Q727"/>